<feature type="transmembrane region" description="Helical" evidence="3">
    <location>
        <begin position="178"/>
        <end position="195"/>
    </location>
</feature>
<dbReference type="EMBL" id="JALKII010000003">
    <property type="protein sequence ID" value="MCK0537437.1"/>
    <property type="molecule type" value="Genomic_DNA"/>
</dbReference>
<dbReference type="PROSITE" id="PS50887">
    <property type="entry name" value="GGDEF"/>
    <property type="match status" value="1"/>
</dbReference>
<evidence type="ECO:0000259" key="4">
    <source>
        <dbReference type="PROSITE" id="PS50887"/>
    </source>
</evidence>
<dbReference type="Gene3D" id="3.30.70.270">
    <property type="match status" value="1"/>
</dbReference>
<evidence type="ECO:0000313" key="5">
    <source>
        <dbReference type="EMBL" id="MCK0537437.1"/>
    </source>
</evidence>
<proteinExistence type="predicted"/>
<comment type="caution">
    <text evidence="5">The sequence shown here is derived from an EMBL/GenBank/DDBJ whole genome shotgun (WGS) entry which is preliminary data.</text>
</comment>
<gene>
    <name evidence="5" type="ORF">MU846_06895</name>
</gene>
<dbReference type="PANTHER" id="PTHR45138:SF9">
    <property type="entry name" value="DIGUANYLATE CYCLASE DGCM-RELATED"/>
    <property type="match status" value="1"/>
</dbReference>
<name>A0ABT0E6L5_9GAMM</name>
<feature type="transmembrane region" description="Helical" evidence="3">
    <location>
        <begin position="72"/>
        <end position="90"/>
    </location>
</feature>
<dbReference type="Proteomes" id="UP001165524">
    <property type="component" value="Unassembled WGS sequence"/>
</dbReference>
<evidence type="ECO:0000313" key="6">
    <source>
        <dbReference type="Proteomes" id="UP001165524"/>
    </source>
</evidence>
<reference evidence="5" key="1">
    <citation type="submission" date="2022-04" db="EMBL/GenBank/DDBJ databases">
        <title>Alcanivorax sp. CY1518 draft genome sequence.</title>
        <authorList>
            <person name="Zhao G."/>
            <person name="An M."/>
        </authorList>
    </citation>
    <scope>NUCLEOTIDE SEQUENCE</scope>
    <source>
        <strain evidence="5">CY1518</strain>
    </source>
</reference>
<feature type="domain" description="GGDEF" evidence="4">
    <location>
        <begin position="256"/>
        <end position="392"/>
    </location>
</feature>
<feature type="transmembrane region" description="Helical" evidence="3">
    <location>
        <begin position="148"/>
        <end position="166"/>
    </location>
</feature>
<protein>
    <recommendedName>
        <fullName evidence="1">diguanylate cyclase</fullName>
        <ecNumber evidence="1">2.7.7.65</ecNumber>
    </recommendedName>
</protein>
<dbReference type="NCBIfam" id="TIGR00254">
    <property type="entry name" value="GGDEF"/>
    <property type="match status" value="1"/>
</dbReference>
<feature type="transmembrane region" description="Helical" evidence="3">
    <location>
        <begin position="38"/>
        <end position="60"/>
    </location>
</feature>
<dbReference type="SMART" id="SM00267">
    <property type="entry name" value="GGDEF"/>
    <property type="match status" value="1"/>
</dbReference>
<keyword evidence="3" id="KW-1133">Transmembrane helix</keyword>
<dbReference type="SUPFAM" id="SSF55073">
    <property type="entry name" value="Nucleotide cyclase"/>
    <property type="match status" value="1"/>
</dbReference>
<dbReference type="InterPro" id="IPR043128">
    <property type="entry name" value="Rev_trsase/Diguanyl_cyclase"/>
</dbReference>
<feature type="transmembrane region" description="Helical" evidence="3">
    <location>
        <begin position="122"/>
        <end position="141"/>
    </location>
</feature>
<accession>A0ABT0E6L5</accession>
<dbReference type="InterPro" id="IPR000160">
    <property type="entry name" value="GGDEF_dom"/>
</dbReference>
<dbReference type="PANTHER" id="PTHR45138">
    <property type="entry name" value="REGULATORY COMPONENTS OF SENSORY TRANSDUCTION SYSTEM"/>
    <property type="match status" value="1"/>
</dbReference>
<keyword evidence="6" id="KW-1185">Reference proteome</keyword>
<evidence type="ECO:0000256" key="3">
    <source>
        <dbReference type="SAM" id="Phobius"/>
    </source>
</evidence>
<feature type="transmembrane region" description="Helical" evidence="3">
    <location>
        <begin position="97"/>
        <end position="116"/>
    </location>
</feature>
<dbReference type="InterPro" id="IPR050469">
    <property type="entry name" value="Diguanylate_Cyclase"/>
</dbReference>
<comment type="catalytic activity">
    <reaction evidence="2">
        <text>2 GTP = 3',3'-c-di-GMP + 2 diphosphate</text>
        <dbReference type="Rhea" id="RHEA:24898"/>
        <dbReference type="ChEBI" id="CHEBI:33019"/>
        <dbReference type="ChEBI" id="CHEBI:37565"/>
        <dbReference type="ChEBI" id="CHEBI:58805"/>
        <dbReference type="EC" id="2.7.7.65"/>
    </reaction>
</comment>
<dbReference type="EC" id="2.7.7.65" evidence="1"/>
<keyword evidence="3" id="KW-0472">Membrane</keyword>
<evidence type="ECO:0000256" key="2">
    <source>
        <dbReference type="ARBA" id="ARBA00034247"/>
    </source>
</evidence>
<sequence>MAQLDVLNHLLRRPLWQLRFPVALESAFARRQQPAQLLAARIAVGLGVPVYLLSSALEWLTDSALFHSTAPVRLLALGLLLLSGLALYRIPLAKLRIEWLTTTMVVAVSFIQLHVSLHSAPVYHPLPLLWMLLPLAYLCTLSRVSLRAVLPVCLLCFVVFLLGLWLSPFRHSPAAPHALLLFTSTLLLLLLTGYLNERAQRQRFLQARLLSLHRRGLHYAGTLPDHILDEELGILDRASLDRRLRTHLAGDSSTPPQIAVVICAIDDYQMLSRLYNDQEAHFCLQTVARAAQRLTTGGADFVARRGPAQLALVLAGGNTYDALQAGERLRRQIQALAIPHQGAANDTVTVSCGAADSASLREVSADALLAAADRALEQAQRLGGNRSESLRAG</sequence>
<evidence type="ECO:0000256" key="1">
    <source>
        <dbReference type="ARBA" id="ARBA00012528"/>
    </source>
</evidence>
<organism evidence="5 6">
    <name type="scientific">Alcanivorax quisquiliarum</name>
    <dbReference type="NCBI Taxonomy" id="2933565"/>
    <lineage>
        <taxon>Bacteria</taxon>
        <taxon>Pseudomonadati</taxon>
        <taxon>Pseudomonadota</taxon>
        <taxon>Gammaproteobacteria</taxon>
        <taxon>Oceanospirillales</taxon>
        <taxon>Alcanivoracaceae</taxon>
        <taxon>Alcanivorax</taxon>
    </lineage>
</organism>
<dbReference type="Pfam" id="PF00990">
    <property type="entry name" value="GGDEF"/>
    <property type="match status" value="1"/>
</dbReference>
<keyword evidence="3" id="KW-0812">Transmembrane</keyword>
<dbReference type="InterPro" id="IPR029787">
    <property type="entry name" value="Nucleotide_cyclase"/>
</dbReference>
<dbReference type="RefSeq" id="WP_246950887.1">
    <property type="nucleotide sequence ID" value="NZ_JALKII010000003.1"/>
</dbReference>